<protein>
    <submittedName>
        <fullName evidence="2">Uncharacterized protein</fullName>
    </submittedName>
</protein>
<gene>
    <name evidence="2" type="ORF">FB559_1398</name>
</gene>
<dbReference type="Proteomes" id="UP000316096">
    <property type="component" value="Unassembled WGS sequence"/>
</dbReference>
<dbReference type="EMBL" id="VFOZ01000001">
    <property type="protein sequence ID" value="TQL95887.1"/>
    <property type="molecule type" value="Genomic_DNA"/>
</dbReference>
<sequence>MSEHSVPGHASGERGLVSVRGERVGEGRAPGRTSGEGGLASERRVGEHNASGHAPAKEGL</sequence>
<accession>A0A543CG34</accession>
<evidence type="ECO:0000313" key="2">
    <source>
        <dbReference type="EMBL" id="TQL95887.1"/>
    </source>
</evidence>
<feature type="region of interest" description="Disordered" evidence="1">
    <location>
        <begin position="1"/>
        <end position="60"/>
    </location>
</feature>
<proteinExistence type="predicted"/>
<evidence type="ECO:0000313" key="3">
    <source>
        <dbReference type="Proteomes" id="UP000316096"/>
    </source>
</evidence>
<comment type="caution">
    <text evidence="2">The sequence shown here is derived from an EMBL/GenBank/DDBJ whole genome shotgun (WGS) entry which is preliminary data.</text>
</comment>
<dbReference type="AlphaFoldDB" id="A0A543CG34"/>
<keyword evidence="3" id="KW-1185">Reference proteome</keyword>
<evidence type="ECO:0000256" key="1">
    <source>
        <dbReference type="SAM" id="MobiDB-lite"/>
    </source>
</evidence>
<name>A0A543CG34_9ACTN</name>
<dbReference type="RefSeq" id="WP_141954469.1">
    <property type="nucleotide sequence ID" value="NZ_VFOZ01000001.1"/>
</dbReference>
<reference evidence="2 3" key="1">
    <citation type="submission" date="2019-06" db="EMBL/GenBank/DDBJ databases">
        <title>Sequencing the genomes of 1000 actinobacteria strains.</title>
        <authorList>
            <person name="Klenk H.-P."/>
        </authorList>
    </citation>
    <scope>NUCLEOTIDE SEQUENCE [LARGE SCALE GENOMIC DNA]</scope>
    <source>
        <strain evidence="2 3">DSM 102200</strain>
    </source>
</reference>
<organism evidence="2 3">
    <name type="scientific">Actinoallomurus bryophytorum</name>
    <dbReference type="NCBI Taxonomy" id="1490222"/>
    <lineage>
        <taxon>Bacteria</taxon>
        <taxon>Bacillati</taxon>
        <taxon>Actinomycetota</taxon>
        <taxon>Actinomycetes</taxon>
        <taxon>Streptosporangiales</taxon>
        <taxon>Thermomonosporaceae</taxon>
        <taxon>Actinoallomurus</taxon>
    </lineage>
</organism>